<dbReference type="InterPro" id="IPR038475">
    <property type="entry name" value="RecG_C_sf"/>
</dbReference>
<dbReference type="Gene3D" id="3.30.565.60">
    <property type="match status" value="1"/>
</dbReference>
<dbReference type="PANTHER" id="PTHR30595:SF6">
    <property type="entry name" value="SCHLAFEN ALBA-2 DOMAIN-CONTAINING PROTEIN"/>
    <property type="match status" value="1"/>
</dbReference>
<name>A0A3B0Z7L2_9ZZZZ</name>
<reference evidence="1" key="1">
    <citation type="submission" date="2018-06" db="EMBL/GenBank/DDBJ databases">
        <authorList>
            <person name="Zhirakovskaya E."/>
        </authorList>
    </citation>
    <scope>NUCLEOTIDE SEQUENCE</scope>
</reference>
<sequence length="244" mass="28236">RNGRIIVTEYPDRLVLENEGQFFEGVPADYISGHKTPRRYRNPFLVQAMAELSMIDTMGYGIHEMYAGQRRRFFPLPDYDLSDADVVQMTIHGKIVDAVFSRMLIQKTDLSLEEVLALDRVQKHLPVDDEAMIKHLRRRKLIEGRKPNFYLSAKVALASDAKADYIHTRGQDDVFYTKLVMDYLNKYHSATRQDINKLLWRMLSDALDDEQKETKIGNLITSMRRTGKIKNSGSRRAPNWGIAE</sequence>
<gene>
    <name evidence="1" type="ORF">MNBD_GAMMA17-153</name>
</gene>
<accession>A0A3B0Z7L2</accession>
<dbReference type="PANTHER" id="PTHR30595">
    <property type="entry name" value="GLPR-RELATED TRANSCRIPTIONAL REPRESSOR"/>
    <property type="match status" value="1"/>
</dbReference>
<evidence type="ECO:0000313" key="1">
    <source>
        <dbReference type="EMBL" id="VAW87531.1"/>
    </source>
</evidence>
<feature type="non-terminal residue" evidence="1">
    <location>
        <position position="1"/>
    </location>
</feature>
<protein>
    <submittedName>
        <fullName evidence="1">Predicted transcriptional regulator containing an HTH domain and an uncharacterized domain shared with the mammalian protein Schlafen</fullName>
    </submittedName>
</protein>
<proteinExistence type="predicted"/>
<dbReference type="AlphaFoldDB" id="A0A3B0Z7L2"/>
<dbReference type="EMBL" id="UOFQ01000066">
    <property type="protein sequence ID" value="VAW87531.1"/>
    <property type="molecule type" value="Genomic_DNA"/>
</dbReference>
<dbReference type="Pfam" id="PF13749">
    <property type="entry name" value="HATPase_c_4"/>
    <property type="match status" value="1"/>
</dbReference>
<organism evidence="1">
    <name type="scientific">hydrothermal vent metagenome</name>
    <dbReference type="NCBI Taxonomy" id="652676"/>
    <lineage>
        <taxon>unclassified sequences</taxon>
        <taxon>metagenomes</taxon>
        <taxon>ecological metagenomes</taxon>
    </lineage>
</organism>